<dbReference type="EMBL" id="BMAV01027275">
    <property type="protein sequence ID" value="GFS57720.1"/>
    <property type="molecule type" value="Genomic_DNA"/>
</dbReference>
<organism evidence="1 2">
    <name type="scientific">Trichonephila inaurata madagascariensis</name>
    <dbReference type="NCBI Taxonomy" id="2747483"/>
    <lineage>
        <taxon>Eukaryota</taxon>
        <taxon>Metazoa</taxon>
        <taxon>Ecdysozoa</taxon>
        <taxon>Arthropoda</taxon>
        <taxon>Chelicerata</taxon>
        <taxon>Arachnida</taxon>
        <taxon>Araneae</taxon>
        <taxon>Araneomorphae</taxon>
        <taxon>Entelegynae</taxon>
        <taxon>Araneoidea</taxon>
        <taxon>Nephilidae</taxon>
        <taxon>Trichonephila</taxon>
        <taxon>Trichonephila inaurata</taxon>
    </lineage>
</organism>
<evidence type="ECO:0000313" key="1">
    <source>
        <dbReference type="EMBL" id="GFS57720.1"/>
    </source>
</evidence>
<proteinExistence type="predicted"/>
<reference evidence="1" key="1">
    <citation type="submission" date="2020-08" db="EMBL/GenBank/DDBJ databases">
        <title>Multicomponent nature underlies the extraordinary mechanical properties of spider dragline silk.</title>
        <authorList>
            <person name="Kono N."/>
            <person name="Nakamura H."/>
            <person name="Mori M."/>
            <person name="Yoshida Y."/>
            <person name="Ohtoshi R."/>
            <person name="Malay A.D."/>
            <person name="Moran D.A.P."/>
            <person name="Tomita M."/>
            <person name="Numata K."/>
            <person name="Arakawa K."/>
        </authorList>
    </citation>
    <scope>NUCLEOTIDE SEQUENCE</scope>
</reference>
<dbReference type="OrthoDB" id="10607268at2759"/>
<comment type="caution">
    <text evidence="1">The sequence shown here is derived from an EMBL/GenBank/DDBJ whole genome shotgun (WGS) entry which is preliminary data.</text>
</comment>
<sequence length="135" mass="15869">MRERANAVMSESNKQLRMTPANRKPVIQMSRGFPTLPQIHCFVLVKSRASANLSSPFPFQRPYPLPRRRVTAPLWEMKELAHLWPTIGQKEMNIQPFARSFIYKRNVLEGFEAFRGHIWVRVPEYSQQIKADFKI</sequence>
<name>A0A8X6IRR4_9ARAC</name>
<dbReference type="AlphaFoldDB" id="A0A8X6IRR4"/>
<accession>A0A8X6IRR4</accession>
<keyword evidence="2" id="KW-1185">Reference proteome</keyword>
<dbReference type="Proteomes" id="UP000886998">
    <property type="component" value="Unassembled WGS sequence"/>
</dbReference>
<gene>
    <name evidence="1" type="ORF">TNIN_61281</name>
</gene>
<protein>
    <submittedName>
        <fullName evidence="1">Uncharacterized protein</fullName>
    </submittedName>
</protein>
<evidence type="ECO:0000313" key="2">
    <source>
        <dbReference type="Proteomes" id="UP000886998"/>
    </source>
</evidence>